<reference evidence="9 10" key="1">
    <citation type="submission" date="2018-12" db="EMBL/GenBank/DDBJ databases">
        <title>Flammeovirga pectinis sp. nov., isolated from the gut of the Korean scallop, Patinopecten yessoensis.</title>
        <authorList>
            <person name="Bae J.-W."/>
            <person name="Jeong Y.-S."/>
            <person name="Kang W."/>
        </authorList>
    </citation>
    <scope>NUCLEOTIDE SEQUENCE [LARGE SCALE GENOMIC DNA]</scope>
    <source>
        <strain evidence="9 10">L12M1</strain>
    </source>
</reference>
<dbReference type="OrthoDB" id="9768177at2"/>
<evidence type="ECO:0000259" key="8">
    <source>
        <dbReference type="Pfam" id="PF07715"/>
    </source>
</evidence>
<organism evidence="9 10">
    <name type="scientific">Flammeovirga pectinis</name>
    <dbReference type="NCBI Taxonomy" id="2494373"/>
    <lineage>
        <taxon>Bacteria</taxon>
        <taxon>Pseudomonadati</taxon>
        <taxon>Bacteroidota</taxon>
        <taxon>Cytophagia</taxon>
        <taxon>Cytophagales</taxon>
        <taxon>Flammeovirgaceae</taxon>
        <taxon>Flammeovirga</taxon>
    </lineage>
</organism>
<evidence type="ECO:0000256" key="1">
    <source>
        <dbReference type="ARBA" id="ARBA00004571"/>
    </source>
</evidence>
<dbReference type="InterPro" id="IPR023997">
    <property type="entry name" value="TonB-dep_OMP_SusC/RagA_CS"/>
</dbReference>
<evidence type="ECO:0000256" key="6">
    <source>
        <dbReference type="ARBA" id="ARBA00023237"/>
    </source>
</evidence>
<feature type="domain" description="TonB-dependent receptor plug" evidence="8">
    <location>
        <begin position="120"/>
        <end position="228"/>
    </location>
</feature>
<dbReference type="Gene3D" id="2.170.130.10">
    <property type="entry name" value="TonB-dependent receptor, plug domain"/>
    <property type="match status" value="1"/>
</dbReference>
<dbReference type="InterPro" id="IPR023996">
    <property type="entry name" value="TonB-dep_OMP_SusC/RagA"/>
</dbReference>
<dbReference type="InterPro" id="IPR039426">
    <property type="entry name" value="TonB-dep_rcpt-like"/>
</dbReference>
<keyword evidence="4 7" id="KW-0812">Transmembrane</keyword>
<keyword evidence="2 7" id="KW-0813">Transport</keyword>
<name>A0A3Q9FMT5_9BACT</name>
<dbReference type="Pfam" id="PF07715">
    <property type="entry name" value="Plug"/>
    <property type="match status" value="1"/>
</dbReference>
<dbReference type="AlphaFoldDB" id="A0A3Q9FMT5"/>
<dbReference type="EMBL" id="CP034562">
    <property type="protein sequence ID" value="AZQ63729.1"/>
    <property type="molecule type" value="Genomic_DNA"/>
</dbReference>
<evidence type="ECO:0000256" key="5">
    <source>
        <dbReference type="ARBA" id="ARBA00023136"/>
    </source>
</evidence>
<dbReference type="InterPro" id="IPR036942">
    <property type="entry name" value="Beta-barrel_TonB_sf"/>
</dbReference>
<proteinExistence type="inferred from homology"/>
<comment type="similarity">
    <text evidence="7">Belongs to the TonB-dependent receptor family.</text>
</comment>
<dbReference type="PROSITE" id="PS52016">
    <property type="entry name" value="TONB_DEPENDENT_REC_3"/>
    <property type="match status" value="1"/>
</dbReference>
<evidence type="ECO:0000256" key="4">
    <source>
        <dbReference type="ARBA" id="ARBA00022692"/>
    </source>
</evidence>
<evidence type="ECO:0000313" key="9">
    <source>
        <dbReference type="EMBL" id="AZQ63729.1"/>
    </source>
</evidence>
<evidence type="ECO:0000256" key="2">
    <source>
        <dbReference type="ARBA" id="ARBA00022448"/>
    </source>
</evidence>
<dbReference type="NCBIfam" id="TIGR04056">
    <property type="entry name" value="OMP_RagA_SusC"/>
    <property type="match status" value="1"/>
</dbReference>
<sequence>MLGLILKWQKQLFIFLVMILINTSVFAQVQVSGLVTSQSDEFPIPGVTILVKGTTVGTVTNFDGKYTITCEPNDILIFRYISMEEQFIEVENQTTINVAMVDKLEHLDEVVVVGYGTQRKSHVTGAISKVKNEKLDQLPVSRVDEALIGQVSGVNIQMTNPQAGSSPTIQVRGVGSIGAAASPAVVVDGVLVDSDYLASLDMNDVESIEVLKDASSAAIFGSRGGNGVIMITTKSGEPGETKFSFNSYYGRKWALTRDNFRPTVAETKATAEAYRAEIEQNFPDYADDEQLNYIYNKANTTITRLDHMQRITPGEETDWQDIIFQEGNIQSYSLSANGGSENTNYHISGAYLKDDGVLLADSYSKMNLRFKLKTKLSKRLELGVNFNPTREQKQVFPTSVHESLRQSSWLPIKHDDHTIQFVDRGNFPDVAVGDYAQESHFNNYPDPNDPTKTLPNLSVTNNSNPYANIVERDHKELTHRIYASAYVKYKMAKGLNFRSSLVTNYRNRARNYYDGTKATRNGASDARLRTRTYNDFAWINDNYFTYNKTFNGRHEINATLGMSFEQRNYNFTETIGTGFTNDAVQTMNAASTIAYGDESRAVETLHSIFARVNYAFDDKYLFSLSMRTDGSSKFGSNYKYGVFPAASFGWRITEESFMDNVNWISVLKPRISYGITGNNSGIGYYEALERMSPSGAVVGGSISSGYIPSNIAQPDLRWEQQVELNPGIDYGFFGNRVFGSVEWYRRTSSNLLLSQQIPSITGFDQRTINLGQVQNEGFEFEMSVKPIVASKFIWTVTANASTNENKLIDFGGVDSLITTVDSKRPANWIAVEGQPISSFYGYQIDRSKGDNGKVPFEYLNEGFWPIGGKSQMGYVKDLNEDGVIDDKDRTILGSPYPTFIWSITNSFQVGPFDLMFMFQGSMGGKTLNIDPQYYEYQTMQGQRPNTQFFDDMSLVKERILTDDVVQDASFIALRSLNMGFTLPERWITKIGLNKTRLYCSGTNLLYIMADDYTSFNPEGIRDEGPINYGYQRGAAPIPRSFIIGINAEF</sequence>
<gene>
    <name evidence="9" type="ORF">EI427_16305</name>
</gene>
<evidence type="ECO:0000256" key="3">
    <source>
        <dbReference type="ARBA" id="ARBA00022452"/>
    </source>
</evidence>
<dbReference type="Gene3D" id="2.40.170.20">
    <property type="entry name" value="TonB-dependent receptor, beta-barrel domain"/>
    <property type="match status" value="1"/>
</dbReference>
<evidence type="ECO:0000313" key="10">
    <source>
        <dbReference type="Proteomes" id="UP000267268"/>
    </source>
</evidence>
<keyword evidence="9" id="KW-0675">Receptor</keyword>
<comment type="subcellular location">
    <subcellularLocation>
        <location evidence="1 7">Cell outer membrane</location>
        <topology evidence="1 7">Multi-pass membrane protein</topology>
    </subcellularLocation>
</comment>
<dbReference type="GO" id="GO:0009279">
    <property type="term" value="C:cell outer membrane"/>
    <property type="evidence" value="ECO:0007669"/>
    <property type="project" value="UniProtKB-SubCell"/>
</dbReference>
<dbReference type="InterPro" id="IPR012910">
    <property type="entry name" value="Plug_dom"/>
</dbReference>
<dbReference type="Pfam" id="PF13715">
    <property type="entry name" value="CarbopepD_reg_2"/>
    <property type="match status" value="1"/>
</dbReference>
<dbReference type="NCBIfam" id="TIGR04057">
    <property type="entry name" value="SusC_RagA_signa"/>
    <property type="match status" value="1"/>
</dbReference>
<dbReference type="Gene3D" id="2.60.40.1120">
    <property type="entry name" value="Carboxypeptidase-like, regulatory domain"/>
    <property type="match status" value="1"/>
</dbReference>
<keyword evidence="5 7" id="KW-0472">Membrane</keyword>
<dbReference type="SUPFAM" id="SSF49464">
    <property type="entry name" value="Carboxypeptidase regulatory domain-like"/>
    <property type="match status" value="1"/>
</dbReference>
<dbReference type="KEGG" id="fll:EI427_16305"/>
<dbReference type="Proteomes" id="UP000267268">
    <property type="component" value="Chromosome 1"/>
</dbReference>
<protein>
    <submittedName>
        <fullName evidence="9">TonB-dependent receptor</fullName>
    </submittedName>
</protein>
<dbReference type="InterPro" id="IPR008969">
    <property type="entry name" value="CarboxyPept-like_regulatory"/>
</dbReference>
<keyword evidence="10" id="KW-1185">Reference proteome</keyword>
<keyword evidence="3 7" id="KW-1134">Transmembrane beta strand</keyword>
<keyword evidence="6 7" id="KW-0998">Cell outer membrane</keyword>
<accession>A0A3Q9FMT5</accession>
<dbReference type="InterPro" id="IPR037066">
    <property type="entry name" value="Plug_dom_sf"/>
</dbReference>
<dbReference type="SUPFAM" id="SSF56935">
    <property type="entry name" value="Porins"/>
    <property type="match status" value="1"/>
</dbReference>
<evidence type="ECO:0000256" key="7">
    <source>
        <dbReference type="PROSITE-ProRule" id="PRU01360"/>
    </source>
</evidence>